<gene>
    <name evidence="1" type="ORF">RM780_09520</name>
</gene>
<dbReference type="Proteomes" id="UP001183388">
    <property type="component" value="Unassembled WGS sequence"/>
</dbReference>
<name>A0ABU2L6Q2_9ACTN</name>
<proteinExistence type="predicted"/>
<evidence type="ECO:0000313" key="2">
    <source>
        <dbReference type="Proteomes" id="UP001183388"/>
    </source>
</evidence>
<accession>A0ABU2L6Q2</accession>
<dbReference type="RefSeq" id="WP_311630142.1">
    <property type="nucleotide sequence ID" value="NZ_JAVREN010000010.1"/>
</dbReference>
<organism evidence="1 2">
    <name type="scientific">Streptomyces boetiae</name>
    <dbReference type="NCBI Taxonomy" id="3075541"/>
    <lineage>
        <taxon>Bacteria</taxon>
        <taxon>Bacillati</taxon>
        <taxon>Actinomycetota</taxon>
        <taxon>Actinomycetes</taxon>
        <taxon>Kitasatosporales</taxon>
        <taxon>Streptomycetaceae</taxon>
        <taxon>Streptomyces</taxon>
    </lineage>
</organism>
<evidence type="ECO:0000313" key="1">
    <source>
        <dbReference type="EMBL" id="MDT0307200.1"/>
    </source>
</evidence>
<sequence>MSLSPEAAEFLAAVGEVMDLPFPAGVEGWAARDALLRRRANLVKAAIDAALGPAPGCEGLGLAEQAEILRETAARHFPLTYASRPPAQPEGGDRP</sequence>
<comment type="caution">
    <text evidence="1">The sequence shown here is derived from an EMBL/GenBank/DDBJ whole genome shotgun (WGS) entry which is preliminary data.</text>
</comment>
<keyword evidence="2" id="KW-1185">Reference proteome</keyword>
<reference evidence="2" key="1">
    <citation type="submission" date="2023-07" db="EMBL/GenBank/DDBJ databases">
        <title>30 novel species of actinomycetes from the DSMZ collection.</title>
        <authorList>
            <person name="Nouioui I."/>
        </authorList>
    </citation>
    <scope>NUCLEOTIDE SEQUENCE [LARGE SCALE GENOMIC DNA]</scope>
    <source>
        <strain evidence="2">DSM 44917</strain>
    </source>
</reference>
<protein>
    <submittedName>
        <fullName evidence="1">Uncharacterized protein</fullName>
    </submittedName>
</protein>
<dbReference type="EMBL" id="JAVREN010000010">
    <property type="protein sequence ID" value="MDT0307200.1"/>
    <property type="molecule type" value="Genomic_DNA"/>
</dbReference>